<sequence length="213" mass="23640">MAILGLHYTLHNSDFFIIVATYITIIPCIADFHVLVVGCIAMSLSRLSTFRLQSLINCSVVLFMFFNFFQPFVHPLSFSINDFSRDANNILYEGDAAPSSGVIELSTITATDPQDIYCRTGRATYAEPLHLWDSAKLADFTTNFSFIIDTVHNHTNIGDGLVFFLAPVHYPIPLNSAGGDLGLLNTTNRLLNQILLMPVGMLSATVGRRLTYR</sequence>
<feature type="domain" description="Legume lectin" evidence="4">
    <location>
        <begin position="76"/>
        <end position="193"/>
    </location>
</feature>
<evidence type="ECO:0000256" key="1">
    <source>
        <dbReference type="ARBA" id="ARBA00007606"/>
    </source>
</evidence>
<accession>A0A6J5VMZ2</accession>
<evidence type="ECO:0000256" key="3">
    <source>
        <dbReference type="SAM" id="Phobius"/>
    </source>
</evidence>
<dbReference type="InterPro" id="IPR013320">
    <property type="entry name" value="ConA-like_dom_sf"/>
</dbReference>
<name>A0A6J5VMZ2_PRUAR</name>
<evidence type="ECO:0000313" key="6">
    <source>
        <dbReference type="Proteomes" id="UP000507222"/>
    </source>
</evidence>
<evidence type="ECO:0000313" key="5">
    <source>
        <dbReference type="EMBL" id="CAB4290376.1"/>
    </source>
</evidence>
<keyword evidence="3" id="KW-0472">Membrane</keyword>
<dbReference type="Gene3D" id="2.60.120.200">
    <property type="match status" value="1"/>
</dbReference>
<comment type="similarity">
    <text evidence="1">Belongs to the leguminous lectin family.</text>
</comment>
<dbReference type="SUPFAM" id="SSF49899">
    <property type="entry name" value="Concanavalin A-like lectins/glucanases"/>
    <property type="match status" value="1"/>
</dbReference>
<protein>
    <recommendedName>
        <fullName evidence="4">Legume lectin domain-containing protein</fullName>
    </recommendedName>
</protein>
<dbReference type="GO" id="GO:0030246">
    <property type="term" value="F:carbohydrate binding"/>
    <property type="evidence" value="ECO:0007669"/>
    <property type="project" value="UniProtKB-KW"/>
</dbReference>
<feature type="transmembrane region" description="Helical" evidence="3">
    <location>
        <begin position="54"/>
        <end position="73"/>
    </location>
</feature>
<feature type="transmembrane region" description="Helical" evidence="3">
    <location>
        <begin position="15"/>
        <end position="42"/>
    </location>
</feature>
<dbReference type="PANTHER" id="PTHR32401:SF47">
    <property type="entry name" value="LEGUME LECTIN DOMAIN-CONTAINING PROTEIN"/>
    <property type="match status" value="1"/>
</dbReference>
<dbReference type="PANTHER" id="PTHR32401">
    <property type="entry name" value="CONCANAVALIN A-LIKE LECTIN FAMILY PROTEIN"/>
    <property type="match status" value="1"/>
</dbReference>
<proteinExistence type="inferred from homology"/>
<keyword evidence="3" id="KW-0812">Transmembrane</keyword>
<dbReference type="InterPro" id="IPR001220">
    <property type="entry name" value="Legume_lectin_dom"/>
</dbReference>
<gene>
    <name evidence="5" type="ORF">CURHAP_LOCUS50342</name>
</gene>
<keyword evidence="3" id="KW-1133">Transmembrane helix</keyword>
<evidence type="ECO:0000259" key="4">
    <source>
        <dbReference type="Pfam" id="PF00139"/>
    </source>
</evidence>
<dbReference type="InterPro" id="IPR050258">
    <property type="entry name" value="Leguminous_Lectin"/>
</dbReference>
<dbReference type="Pfam" id="PF00139">
    <property type="entry name" value="Lectin_legB"/>
    <property type="match status" value="1"/>
</dbReference>
<dbReference type="Proteomes" id="UP000507222">
    <property type="component" value="Unassembled WGS sequence"/>
</dbReference>
<organism evidence="5 6">
    <name type="scientific">Prunus armeniaca</name>
    <name type="common">Apricot</name>
    <name type="synonym">Armeniaca vulgaris</name>
    <dbReference type="NCBI Taxonomy" id="36596"/>
    <lineage>
        <taxon>Eukaryota</taxon>
        <taxon>Viridiplantae</taxon>
        <taxon>Streptophyta</taxon>
        <taxon>Embryophyta</taxon>
        <taxon>Tracheophyta</taxon>
        <taxon>Spermatophyta</taxon>
        <taxon>Magnoliopsida</taxon>
        <taxon>eudicotyledons</taxon>
        <taxon>Gunneridae</taxon>
        <taxon>Pentapetalae</taxon>
        <taxon>rosids</taxon>
        <taxon>fabids</taxon>
        <taxon>Rosales</taxon>
        <taxon>Rosaceae</taxon>
        <taxon>Amygdaloideae</taxon>
        <taxon>Amygdaleae</taxon>
        <taxon>Prunus</taxon>
    </lineage>
</organism>
<dbReference type="AlphaFoldDB" id="A0A6J5VMZ2"/>
<keyword evidence="2" id="KW-0430">Lectin</keyword>
<dbReference type="EMBL" id="CAEKDK010000008">
    <property type="protein sequence ID" value="CAB4290376.1"/>
    <property type="molecule type" value="Genomic_DNA"/>
</dbReference>
<reference evidence="5 6" key="1">
    <citation type="submission" date="2020-05" db="EMBL/GenBank/DDBJ databases">
        <authorList>
            <person name="Campoy J."/>
            <person name="Schneeberger K."/>
            <person name="Spophaly S."/>
        </authorList>
    </citation>
    <scope>NUCLEOTIDE SEQUENCE [LARGE SCALE GENOMIC DNA]</scope>
    <source>
        <strain evidence="5">PruArmRojPasFocal</strain>
    </source>
</reference>
<evidence type="ECO:0000256" key="2">
    <source>
        <dbReference type="ARBA" id="ARBA00022734"/>
    </source>
</evidence>